<dbReference type="Pfam" id="PF08374">
    <property type="entry name" value="Protocadherin"/>
    <property type="match status" value="1"/>
</dbReference>
<keyword evidence="9" id="KW-0472">Membrane</keyword>
<evidence type="ECO:0000256" key="4">
    <source>
        <dbReference type="ARBA" id="ARBA00022729"/>
    </source>
</evidence>
<dbReference type="InterPro" id="IPR013585">
    <property type="entry name" value="Protocadherin"/>
</dbReference>
<evidence type="ECO:0000256" key="3">
    <source>
        <dbReference type="ARBA" id="ARBA00022692"/>
    </source>
</evidence>
<name>A0A8C0DSI8_BALMU</name>
<comment type="function">
    <text evidence="11">Potential calcium-dependent cell-adhesion protein.</text>
</comment>
<dbReference type="FunFam" id="2.60.40.60:FF:000030">
    <property type="entry name" value="Protocadherin 9"/>
    <property type="match status" value="1"/>
</dbReference>
<dbReference type="CDD" id="cd11304">
    <property type="entry name" value="Cadherin_repeat"/>
    <property type="match status" value="7"/>
</dbReference>
<dbReference type="Pfam" id="PF08266">
    <property type="entry name" value="Cadherin_2"/>
    <property type="match status" value="1"/>
</dbReference>
<dbReference type="SMART" id="SM00112">
    <property type="entry name" value="CA"/>
    <property type="match status" value="6"/>
</dbReference>
<dbReference type="Gene3D" id="2.60.40.60">
    <property type="entry name" value="Cadherins"/>
    <property type="match status" value="7"/>
</dbReference>
<keyword evidence="5" id="KW-0677">Repeat</keyword>
<dbReference type="GO" id="GO:0005886">
    <property type="term" value="C:plasma membrane"/>
    <property type="evidence" value="ECO:0007669"/>
    <property type="project" value="UniProtKB-SubCell"/>
</dbReference>
<accession>A0A8C0DSI8</accession>
<proteinExistence type="predicted"/>
<dbReference type="GO" id="GO:0005509">
    <property type="term" value="F:calcium ion binding"/>
    <property type="evidence" value="ECO:0007669"/>
    <property type="project" value="UniProtKB-UniRule"/>
</dbReference>
<dbReference type="PRINTS" id="PR00205">
    <property type="entry name" value="CADHERIN"/>
</dbReference>
<evidence type="ECO:0000256" key="13">
    <source>
        <dbReference type="SAM" id="MobiDB-lite"/>
    </source>
</evidence>
<feature type="region of interest" description="Disordered" evidence="13">
    <location>
        <begin position="1310"/>
        <end position="1332"/>
    </location>
</feature>
<feature type="domain" description="Cadherin" evidence="15">
    <location>
        <begin position="250"/>
        <end position="355"/>
    </location>
</feature>
<keyword evidence="8" id="KW-1133">Transmembrane helix</keyword>
<keyword evidence="4 14" id="KW-0732">Signal</keyword>
<dbReference type="GeneTree" id="ENSGT00940000158335"/>
<dbReference type="FunFam" id="2.60.40.60:FF:000077">
    <property type="entry name" value="Protocadherin-11 X-linked"/>
    <property type="match status" value="1"/>
</dbReference>
<organism evidence="16">
    <name type="scientific">Balaenoptera musculus</name>
    <name type="common">Blue whale</name>
    <dbReference type="NCBI Taxonomy" id="9771"/>
    <lineage>
        <taxon>Eukaryota</taxon>
        <taxon>Metazoa</taxon>
        <taxon>Chordata</taxon>
        <taxon>Craniata</taxon>
        <taxon>Vertebrata</taxon>
        <taxon>Euteleostomi</taxon>
        <taxon>Mammalia</taxon>
        <taxon>Eutheria</taxon>
        <taxon>Laurasiatheria</taxon>
        <taxon>Artiodactyla</taxon>
        <taxon>Whippomorpha</taxon>
        <taxon>Cetacea</taxon>
        <taxon>Mysticeti</taxon>
        <taxon>Balaenopteridae</taxon>
        <taxon>Balaenoptera</taxon>
    </lineage>
</organism>
<evidence type="ECO:0000256" key="5">
    <source>
        <dbReference type="ARBA" id="ARBA00022737"/>
    </source>
</evidence>
<feature type="domain" description="Cadherin" evidence="15">
    <location>
        <begin position="467"/>
        <end position="570"/>
    </location>
</feature>
<dbReference type="Pfam" id="PF00028">
    <property type="entry name" value="Cadherin"/>
    <property type="match status" value="6"/>
</dbReference>
<dbReference type="PANTHER" id="PTHR24028">
    <property type="entry name" value="CADHERIN-87A"/>
    <property type="match status" value="1"/>
</dbReference>
<evidence type="ECO:0000256" key="11">
    <source>
        <dbReference type="ARBA" id="ARBA00037723"/>
    </source>
</evidence>
<feature type="domain" description="Cadherin" evidence="15">
    <location>
        <begin position="571"/>
        <end position="673"/>
    </location>
</feature>
<evidence type="ECO:0000256" key="1">
    <source>
        <dbReference type="ARBA" id="ARBA00004251"/>
    </source>
</evidence>
<keyword evidence="7" id="KW-0130">Cell adhesion</keyword>
<dbReference type="PROSITE" id="PS50268">
    <property type="entry name" value="CADHERIN_2"/>
    <property type="match status" value="7"/>
</dbReference>
<keyword evidence="10" id="KW-0325">Glycoprotein</keyword>
<dbReference type="FunFam" id="2.60.40.60:FF:000005">
    <property type="entry name" value="Protocadherin 9"/>
    <property type="match status" value="2"/>
</dbReference>
<feature type="region of interest" description="Disordered" evidence="13">
    <location>
        <begin position="1247"/>
        <end position="1280"/>
    </location>
</feature>
<dbReference type="InterPro" id="IPR015919">
    <property type="entry name" value="Cadherin-like_sf"/>
</dbReference>
<dbReference type="FunFam" id="2.60.40.60:FF:000069">
    <property type="entry name" value="Protocadherin-11 X-linked"/>
    <property type="match status" value="1"/>
</dbReference>
<feature type="signal peptide" evidence="14">
    <location>
        <begin position="1"/>
        <end position="23"/>
    </location>
</feature>
<evidence type="ECO:0000313" key="16">
    <source>
        <dbReference type="Ensembl" id="ENSBMSP00010024609.1"/>
    </source>
</evidence>
<keyword evidence="6 12" id="KW-0106">Calcium</keyword>
<sequence length="1332" mass="146077">MDLLSGTYIFAVLLACVVFQSGAQEKNYTIREEMPENVLIGDLLKDLNLSLIPDKSLTTPMQFKLVYKTGDVPLIRIEEGTGEIFTTGARIDREKLCAGVLVDTRCFYEVEVAVLPDEIFRLVKIRFLIEDINDNAPLFPATVINISIPENSAINSRYALPAAIDPDIGINGVQNYQLIKGQSIFGLDVIETPEGEKMPQLIVQQELDREEKDTYVMKVKVEDGGFPQRSSTAILQVSVADTNDNRPVFKENEIEVSIPENAPVGTSVTQLHATDADIGENARIHFYFSNLVSNIAKRLFHLNSTTGLITIKEPLDREESPNHRLLVLASDGGLIPARAMVLVNVTDVNDNVPSIDIRYIINPINGTVVLSENAPLNTKIALITVTDKDSDHNGRVTCFTDHEVPFRLRPVFSNQFLLETAAYLDYESTREYAIKLLAADAGKPPLNQSSMLLIKVKDENDNAPVFTQPFISLSVPENNSPGTQLTKISATDADTGHNAEINYLLGIDAPSEFNLDHRTGILTAVKKLDREKQEKYSFTVLAKDNGMPPLITNATVLVTVLDQNDNSPIFTHNEYNFYVPENLPRHGTVGLITVTDPDYGENSAVTLSILDANDDFTIDPQTGVIRPNISFDREKQESYTFYVKAEDGGRVSRSSTAKVTINVVDVNDNKPVFVVPSSNYSFELVLPSTNPGTVVFTVVAVDNDTGMNAELHYSIVGGNTKGLFMIDQATGNITLKEKCVLADLGLHKLVVKAKDLGQPDSLFNVVNVNLFVNESVTNATLIYELVRKNIETPVTQNIETADTSSPSSDYVKIVVAIVAGTITVILVIFITAVVRCRQSPHLKAAQKNKQNSEWVTPNPENRQMIMMKKKKKKKKKHTPKNLLLNFVTIEETKADDADNDGNSVTLDLPIELEEQTMGKYNWGTTPTTFKPDSPDLARHYKSASPQPAFQIQPETPLNSKHHIIQELPLDNTFVGCDSISKCSSSSSDPYSVSECSYPVTTFKTPVSVHTRPPMKEVIRSRTPMKETTTVQIWTHPQPQSQRRVTFHLPEGSQESSSDGGLGDHDTGSLPSTSHALPLGYPQEEYFDHAAPNNRTEGDGNSDPESTAEITVQPTVEEASDNCTQECLILGHSDACWMPASLTHSSPSQAQTSALCHSPPLMQTTLRRRNPPVTQTVALCHSPPVTQAIALCHSPPPAQTSTLHHSPPLAQATALRHSPPPAQASAHRYSPPLAQATAIHCSPPLPQAAALHRSPAQPQMGLQQGWGQGAGPDGLLSLDQGAQGSTRSQFYAMSERLHPSDDSIKVIPLTTFTPGQQARPSRDDSPIMEEHPL</sequence>
<reference evidence="16" key="1">
    <citation type="submission" date="2023-09" db="UniProtKB">
        <authorList>
            <consortium name="Ensembl"/>
        </authorList>
    </citation>
    <scope>IDENTIFICATION</scope>
</reference>
<evidence type="ECO:0000256" key="14">
    <source>
        <dbReference type="SAM" id="SignalP"/>
    </source>
</evidence>
<evidence type="ECO:0000256" key="12">
    <source>
        <dbReference type="PROSITE-ProRule" id="PRU00043"/>
    </source>
</evidence>
<evidence type="ECO:0000259" key="15">
    <source>
        <dbReference type="PROSITE" id="PS50268"/>
    </source>
</evidence>
<dbReference type="FunFam" id="2.60.40.60:FF:000016">
    <property type="entry name" value="Protocadherin 9"/>
    <property type="match status" value="1"/>
</dbReference>
<comment type="subcellular location">
    <subcellularLocation>
        <location evidence="1">Cell membrane</location>
        <topology evidence="1">Single-pass type I membrane protein</topology>
    </subcellularLocation>
</comment>
<feature type="region of interest" description="Disordered" evidence="13">
    <location>
        <begin position="1047"/>
        <end position="1078"/>
    </location>
</feature>
<keyword evidence="3" id="KW-0812">Transmembrane</keyword>
<dbReference type="InterPro" id="IPR002126">
    <property type="entry name" value="Cadherin-like_dom"/>
</dbReference>
<evidence type="ECO:0000256" key="7">
    <source>
        <dbReference type="ARBA" id="ARBA00022889"/>
    </source>
</evidence>
<evidence type="ECO:0000256" key="6">
    <source>
        <dbReference type="ARBA" id="ARBA00022837"/>
    </source>
</evidence>
<feature type="domain" description="Cadherin" evidence="15">
    <location>
        <begin position="140"/>
        <end position="249"/>
    </location>
</feature>
<dbReference type="InterPro" id="IPR013164">
    <property type="entry name" value="Cadherin_N"/>
</dbReference>
<evidence type="ECO:0000256" key="10">
    <source>
        <dbReference type="ARBA" id="ARBA00023180"/>
    </source>
</evidence>
<dbReference type="PROSITE" id="PS00232">
    <property type="entry name" value="CADHERIN_1"/>
    <property type="match status" value="4"/>
</dbReference>
<evidence type="ECO:0000256" key="9">
    <source>
        <dbReference type="ARBA" id="ARBA00023136"/>
    </source>
</evidence>
<evidence type="ECO:0000256" key="2">
    <source>
        <dbReference type="ARBA" id="ARBA00022475"/>
    </source>
</evidence>
<dbReference type="InterPro" id="IPR050174">
    <property type="entry name" value="Protocadherin/Cadherin-CA"/>
</dbReference>
<dbReference type="InterPro" id="IPR020894">
    <property type="entry name" value="Cadherin_CS"/>
</dbReference>
<feature type="domain" description="Cadherin" evidence="15">
    <location>
        <begin position="685"/>
        <end position="795"/>
    </location>
</feature>
<dbReference type="GO" id="GO:0007156">
    <property type="term" value="P:homophilic cell adhesion via plasma membrane adhesion molecules"/>
    <property type="evidence" value="ECO:0007669"/>
    <property type="project" value="InterPro"/>
</dbReference>
<feature type="domain" description="Cadherin" evidence="15">
    <location>
        <begin position="53"/>
        <end position="139"/>
    </location>
</feature>
<feature type="region of interest" description="Disordered" evidence="13">
    <location>
        <begin position="1088"/>
        <end position="1107"/>
    </location>
</feature>
<protein>
    <recommendedName>
        <fullName evidence="15">Cadherin domain-containing protein</fullName>
    </recommendedName>
</protein>
<feature type="compositionally biased region" description="Basic and acidic residues" evidence="13">
    <location>
        <begin position="1319"/>
        <end position="1332"/>
    </location>
</feature>
<feature type="region of interest" description="Disordered" evidence="13">
    <location>
        <begin position="1195"/>
        <end position="1228"/>
    </location>
</feature>
<dbReference type="Ensembl" id="ENSBMST00010027099.1">
    <property type="protein sequence ID" value="ENSBMSP00010024609.1"/>
    <property type="gene ID" value="ENSBMSG00010017906.1"/>
</dbReference>
<dbReference type="SUPFAM" id="SSF49313">
    <property type="entry name" value="Cadherin-like"/>
    <property type="match status" value="6"/>
</dbReference>
<keyword evidence="2" id="KW-1003">Cell membrane</keyword>
<feature type="domain" description="Cadherin" evidence="15">
    <location>
        <begin position="362"/>
        <end position="466"/>
    </location>
</feature>
<evidence type="ECO:0000256" key="8">
    <source>
        <dbReference type="ARBA" id="ARBA00022989"/>
    </source>
</evidence>
<feature type="chain" id="PRO_5034259385" description="Cadherin domain-containing protein" evidence="14">
    <location>
        <begin position="24"/>
        <end position="1332"/>
    </location>
</feature>
<dbReference type="PANTHER" id="PTHR24028:SF254">
    <property type="entry name" value="PROTOCADHERIN-11 X-LINKED-RELATED"/>
    <property type="match status" value="1"/>
</dbReference>
<dbReference type="FunFam" id="2.60.40.60:FF:000036">
    <property type="entry name" value="Protocadherin 9"/>
    <property type="match status" value="1"/>
</dbReference>